<sequence>MTLMYHPNKQNPQRIRVQDKVLGIQTYFKLEDEAAARAYEQELREKRKFRHLRQSLPINRIFKEDGSVRGLKRLTRNRPNRASYECLSIQVTTPDQGQKRTEIMLKGKKFDEAYRQAQDKILELLQLERTPEISIMFAKTKRLYW</sequence>
<dbReference type="RefSeq" id="WP_108603197.1">
    <property type="nucleotide sequence ID" value="NZ_CP026604.1"/>
</dbReference>
<dbReference type="KEGG" id="cate:C2869_12195"/>
<keyword evidence="2" id="KW-1185">Reference proteome</keyword>
<name>A0A2S0VSF4_9ALTE</name>
<dbReference type="AlphaFoldDB" id="A0A2S0VSF4"/>
<organism evidence="1 2">
    <name type="scientific">Saccharobesus litoralis</name>
    <dbReference type="NCBI Taxonomy" id="2172099"/>
    <lineage>
        <taxon>Bacteria</taxon>
        <taxon>Pseudomonadati</taxon>
        <taxon>Pseudomonadota</taxon>
        <taxon>Gammaproteobacteria</taxon>
        <taxon>Alteromonadales</taxon>
        <taxon>Alteromonadaceae</taxon>
        <taxon>Saccharobesus</taxon>
    </lineage>
</organism>
<gene>
    <name evidence="1" type="ORF">C2869_12195</name>
</gene>
<evidence type="ECO:0000313" key="1">
    <source>
        <dbReference type="EMBL" id="AWB67148.1"/>
    </source>
</evidence>
<dbReference type="Proteomes" id="UP000244441">
    <property type="component" value="Chromosome"/>
</dbReference>
<protein>
    <submittedName>
        <fullName evidence="1">Uncharacterized protein</fullName>
    </submittedName>
</protein>
<proteinExistence type="predicted"/>
<evidence type="ECO:0000313" key="2">
    <source>
        <dbReference type="Proteomes" id="UP000244441"/>
    </source>
</evidence>
<dbReference type="OrthoDB" id="5889962at2"/>
<reference evidence="1 2" key="1">
    <citation type="submission" date="2018-01" db="EMBL/GenBank/DDBJ databases">
        <title>Genome sequence of a Cantenovulum-like bacteria.</title>
        <authorList>
            <person name="Tan W.R."/>
            <person name="Lau N.-S."/>
            <person name="Go F."/>
            <person name="Amirul A.-A.A."/>
        </authorList>
    </citation>
    <scope>NUCLEOTIDE SEQUENCE [LARGE SCALE GENOMIC DNA]</scope>
    <source>
        <strain evidence="1 2">CCB-QB4</strain>
    </source>
</reference>
<accession>A0A2S0VSF4</accession>
<dbReference type="EMBL" id="CP026604">
    <property type="protein sequence ID" value="AWB67148.1"/>
    <property type="molecule type" value="Genomic_DNA"/>
</dbReference>